<proteinExistence type="predicted"/>
<accession>A0A0R1QMS0</accession>
<dbReference type="PATRIC" id="fig|1423770.3.peg.906"/>
<gene>
    <name evidence="1" type="ORF">FD29_GL000880</name>
</gene>
<keyword evidence="2" id="KW-1185">Reference proteome</keyword>
<evidence type="ECO:0000313" key="2">
    <source>
        <dbReference type="Proteomes" id="UP000050872"/>
    </source>
</evidence>
<dbReference type="RefSeq" id="WP_057888313.1">
    <property type="nucleotide sequence ID" value="NZ_AZEZ01000082.1"/>
</dbReference>
<name>A0A0R1QMS0_9LACO</name>
<dbReference type="Proteomes" id="UP000050872">
    <property type="component" value="Unassembled WGS sequence"/>
</dbReference>
<dbReference type="AlphaFoldDB" id="A0A0R1QMS0"/>
<dbReference type="STRING" id="1423770.FD29_GL000880"/>
<reference evidence="1 2" key="1">
    <citation type="journal article" date="2015" name="Genome Announc.">
        <title>Expanding the biotechnology potential of lactobacilli through comparative genomics of 213 strains and associated genera.</title>
        <authorList>
            <person name="Sun Z."/>
            <person name="Harris H.M."/>
            <person name="McCann A."/>
            <person name="Guo C."/>
            <person name="Argimon S."/>
            <person name="Zhang W."/>
            <person name="Yang X."/>
            <person name="Jeffery I.B."/>
            <person name="Cooney J.C."/>
            <person name="Kagawa T.F."/>
            <person name="Liu W."/>
            <person name="Song Y."/>
            <person name="Salvetti E."/>
            <person name="Wrobel A."/>
            <person name="Rasinkangas P."/>
            <person name="Parkhill J."/>
            <person name="Rea M.C."/>
            <person name="O'Sullivan O."/>
            <person name="Ritari J."/>
            <person name="Douillard F.P."/>
            <person name="Paul Ross R."/>
            <person name="Yang R."/>
            <person name="Briner A.E."/>
            <person name="Felis G.E."/>
            <person name="de Vos W.M."/>
            <person name="Barrangou R."/>
            <person name="Klaenhammer T.R."/>
            <person name="Caufield P.W."/>
            <person name="Cui Y."/>
            <person name="Zhang H."/>
            <person name="O'Toole P.W."/>
        </authorList>
    </citation>
    <scope>NUCLEOTIDE SEQUENCE [LARGE SCALE GENOMIC DNA]</scope>
    <source>
        <strain evidence="1 2">DSM 14500</strain>
    </source>
</reference>
<evidence type="ECO:0000313" key="1">
    <source>
        <dbReference type="EMBL" id="KRL43498.1"/>
    </source>
</evidence>
<protein>
    <submittedName>
        <fullName evidence="1">Uncharacterized protein</fullName>
    </submittedName>
</protein>
<dbReference type="OrthoDB" id="2306834at2"/>
<organism evidence="1 2">
    <name type="scientific">Companilactobacillus mindensis DSM 14500</name>
    <dbReference type="NCBI Taxonomy" id="1423770"/>
    <lineage>
        <taxon>Bacteria</taxon>
        <taxon>Bacillati</taxon>
        <taxon>Bacillota</taxon>
        <taxon>Bacilli</taxon>
        <taxon>Lactobacillales</taxon>
        <taxon>Lactobacillaceae</taxon>
        <taxon>Companilactobacillus</taxon>
    </lineage>
</organism>
<sequence>MWSTDQTFDINKPQTISAWLYFGSGTGDTSDINSEGIAFVLQNDSNGVAALGAGLEGMGVYGYDASRVNLVAGSAPTQSYIKSTAVQNSIALEFDSSLNDFFAKVNGPINNNGTKFPTYKAYYSLNGYDTQYGKTLDSSLGFPSTAKYGAGGTFGHIAATYPGLEASYQLFDLTLNNYAKANYQGTFTNGYILVHIKPNQAPELINDTDSSGNPVYWHHVTIDWTPPESGSTDGTLTYNYNDLYKDGTKNTNTTNSNFKKVTDSIQVDTSKLNTTSGKVRWGFTGANGPSTSVASKLVAFDSLPNLLYATADGNIVDTTLGNKKITDTSTDKTVANGDDLQLNYNLKYVRGDVAWQKIAADIEIPTNVTLNPDSSGNVAYITYADGSTEAISSSEVSDGSLEHTLAKAIGTQADASGGTSATVTISAKANNETDKDIDVKSAAAVFKGSDEISTTNSPAFTILAPKKYTLKLADTNTTNDIDLLYNSDNAALNLPTELTYSDSHSFGDSNSSTDIIYEITAGGKTYTVGSSATGTSFDQTIDLKSLINDDTAFWKLFSLNSTNQVTIKAIDQANGLTSNTLTYNVNTKPNKTLSMTVSKNLKFKDINYTDDTEYLPRSNNFDLSVTSLRSPWKLDVSTDGMYLDGTTLNDNMALVYKKDADASYQTLSSTPTQIESNKNSYDTDTTDDISDDWTNKTGLLLKQLGTSQAGQYTGTLTWILSDSVE</sequence>
<comment type="caution">
    <text evidence="1">The sequence shown here is derived from an EMBL/GenBank/DDBJ whole genome shotgun (WGS) entry which is preliminary data.</text>
</comment>
<dbReference type="EMBL" id="AZEZ01000082">
    <property type="protein sequence ID" value="KRL43498.1"/>
    <property type="molecule type" value="Genomic_DNA"/>
</dbReference>